<gene>
    <name evidence="1" type="ORF">LCGC14_2785130</name>
</gene>
<sequence>MFKSEEAIKEKIVDGYRRGVCTKDGATIPLHLRGGSYGGSCFMPRSKEYVENYSQIDWSKR</sequence>
<proteinExistence type="predicted"/>
<protein>
    <submittedName>
        <fullName evidence="1">Uncharacterized protein</fullName>
    </submittedName>
</protein>
<dbReference type="EMBL" id="LAZR01051858">
    <property type="protein sequence ID" value="KKK84263.1"/>
    <property type="molecule type" value="Genomic_DNA"/>
</dbReference>
<reference evidence="1" key="1">
    <citation type="journal article" date="2015" name="Nature">
        <title>Complex archaea that bridge the gap between prokaryotes and eukaryotes.</title>
        <authorList>
            <person name="Spang A."/>
            <person name="Saw J.H."/>
            <person name="Jorgensen S.L."/>
            <person name="Zaremba-Niedzwiedzka K."/>
            <person name="Martijn J."/>
            <person name="Lind A.E."/>
            <person name="van Eijk R."/>
            <person name="Schleper C."/>
            <person name="Guy L."/>
            <person name="Ettema T.J."/>
        </authorList>
    </citation>
    <scope>NUCLEOTIDE SEQUENCE</scope>
</reference>
<organism evidence="1">
    <name type="scientific">marine sediment metagenome</name>
    <dbReference type="NCBI Taxonomy" id="412755"/>
    <lineage>
        <taxon>unclassified sequences</taxon>
        <taxon>metagenomes</taxon>
        <taxon>ecological metagenomes</taxon>
    </lineage>
</organism>
<evidence type="ECO:0000313" key="1">
    <source>
        <dbReference type="EMBL" id="KKK84263.1"/>
    </source>
</evidence>
<dbReference type="AlphaFoldDB" id="A0A0F8YS56"/>
<comment type="caution">
    <text evidence="1">The sequence shown here is derived from an EMBL/GenBank/DDBJ whole genome shotgun (WGS) entry which is preliminary data.</text>
</comment>
<accession>A0A0F8YS56</accession>
<name>A0A0F8YS56_9ZZZZ</name>